<organism evidence="11 12">
    <name type="scientific">Nocardioides albertanoniae</name>
    <dbReference type="NCBI Taxonomy" id="1175486"/>
    <lineage>
        <taxon>Bacteria</taxon>
        <taxon>Bacillati</taxon>
        <taxon>Actinomycetota</taxon>
        <taxon>Actinomycetes</taxon>
        <taxon>Propionibacteriales</taxon>
        <taxon>Nocardioidaceae</taxon>
        <taxon>Nocardioides</taxon>
    </lineage>
</organism>
<keyword evidence="9" id="KW-0472">Membrane</keyword>
<evidence type="ECO:0000313" key="11">
    <source>
        <dbReference type="EMBL" id="TQL67843.1"/>
    </source>
</evidence>
<dbReference type="Pfam" id="PF07730">
    <property type="entry name" value="HisKA_3"/>
    <property type="match status" value="1"/>
</dbReference>
<dbReference type="RefSeq" id="WP_170225097.1">
    <property type="nucleotide sequence ID" value="NZ_VFOV01000001.1"/>
</dbReference>
<dbReference type="PANTHER" id="PTHR24421:SF10">
    <property type="entry name" value="NITRATE_NITRITE SENSOR PROTEIN NARQ"/>
    <property type="match status" value="1"/>
</dbReference>
<dbReference type="GO" id="GO:0005524">
    <property type="term" value="F:ATP binding"/>
    <property type="evidence" value="ECO:0007669"/>
    <property type="project" value="UniProtKB-KW"/>
</dbReference>
<dbReference type="Gene3D" id="1.20.5.1930">
    <property type="match status" value="1"/>
</dbReference>
<accession>A0A543A5H7</accession>
<dbReference type="SUPFAM" id="SSF55874">
    <property type="entry name" value="ATPase domain of HSP90 chaperone/DNA topoisomerase II/histidine kinase"/>
    <property type="match status" value="1"/>
</dbReference>
<comment type="catalytic activity">
    <reaction evidence="1">
        <text>ATP + protein L-histidine = ADP + protein N-phospho-L-histidine.</text>
        <dbReference type="EC" id="2.7.13.3"/>
    </reaction>
</comment>
<proteinExistence type="predicted"/>
<evidence type="ECO:0000256" key="3">
    <source>
        <dbReference type="ARBA" id="ARBA00022553"/>
    </source>
</evidence>
<evidence type="ECO:0000256" key="6">
    <source>
        <dbReference type="ARBA" id="ARBA00022777"/>
    </source>
</evidence>
<keyword evidence="8" id="KW-0902">Two-component regulatory system</keyword>
<keyword evidence="7" id="KW-0067">ATP-binding</keyword>
<feature type="transmembrane region" description="Helical" evidence="9">
    <location>
        <begin position="100"/>
        <end position="118"/>
    </location>
</feature>
<evidence type="ECO:0000313" key="12">
    <source>
        <dbReference type="Proteomes" id="UP000320209"/>
    </source>
</evidence>
<feature type="transmembrane region" description="Helical" evidence="9">
    <location>
        <begin position="154"/>
        <end position="176"/>
    </location>
</feature>
<dbReference type="EC" id="2.7.13.3" evidence="2"/>
<evidence type="ECO:0000256" key="2">
    <source>
        <dbReference type="ARBA" id="ARBA00012438"/>
    </source>
</evidence>
<dbReference type="AlphaFoldDB" id="A0A543A5H7"/>
<protein>
    <recommendedName>
        <fullName evidence="2">histidine kinase</fullName>
        <ecNumber evidence="2">2.7.13.3</ecNumber>
    </recommendedName>
</protein>
<dbReference type="InterPro" id="IPR036890">
    <property type="entry name" value="HATPase_C_sf"/>
</dbReference>
<name>A0A543A5H7_9ACTN</name>
<dbReference type="GO" id="GO:0046983">
    <property type="term" value="F:protein dimerization activity"/>
    <property type="evidence" value="ECO:0007669"/>
    <property type="project" value="InterPro"/>
</dbReference>
<keyword evidence="3" id="KW-0597">Phosphoprotein</keyword>
<sequence>MRDVTIRMPLRLLPPVVPPLVAWAVAVAMLVVSPGLDAADSEVAGIPRLGAAGWWFALLVLTAQAVVLLGRRARPLTVLLAVAAGSVVMALGGAGDATSLTSAAVLVAVWSAATGADLPRRRWQLLGALLGAGLLVALGGLLSQVDIGLPTGSAVLAGLVQGVGVILAPALLAVVVRARREAREARSDLAVAVDREQSAQVAAAIAEERTAMARELHDIAAHHLTGIAVMTGAVERQIDTDPAGAKEAVRQVRTQSTAMLRELRGLVTLLRAPDDPAEAGEQERLSHLPDLVAGARRTGLDVDLEILGSEAAARTGVGPLAQLSAYRTVQESLANAARHAPGARCQVVLDASDPASIVLTVRNGPATGPASGAAPSPARRGLGLVGMRERADLTDSTLEAGPTADGGWQTRLRMPATVTAAEEVAG</sequence>
<keyword evidence="6 11" id="KW-0418">Kinase</keyword>
<dbReference type="GO" id="GO:0000155">
    <property type="term" value="F:phosphorelay sensor kinase activity"/>
    <property type="evidence" value="ECO:0007669"/>
    <property type="project" value="InterPro"/>
</dbReference>
<gene>
    <name evidence="11" type="ORF">FB381_1731</name>
</gene>
<feature type="transmembrane region" description="Helical" evidence="9">
    <location>
        <begin position="52"/>
        <end position="69"/>
    </location>
</feature>
<dbReference type="Proteomes" id="UP000320209">
    <property type="component" value="Unassembled WGS sequence"/>
</dbReference>
<evidence type="ECO:0000256" key="9">
    <source>
        <dbReference type="SAM" id="Phobius"/>
    </source>
</evidence>
<feature type="transmembrane region" description="Helical" evidence="9">
    <location>
        <begin position="125"/>
        <end position="142"/>
    </location>
</feature>
<evidence type="ECO:0000256" key="1">
    <source>
        <dbReference type="ARBA" id="ARBA00000085"/>
    </source>
</evidence>
<reference evidence="11 12" key="1">
    <citation type="submission" date="2019-06" db="EMBL/GenBank/DDBJ databases">
        <title>Sequencing the genomes of 1000 actinobacteria strains.</title>
        <authorList>
            <person name="Klenk H.-P."/>
        </authorList>
    </citation>
    <scope>NUCLEOTIDE SEQUENCE [LARGE SCALE GENOMIC DNA]</scope>
    <source>
        <strain evidence="11 12">DSM 25218</strain>
    </source>
</reference>
<feature type="transmembrane region" description="Helical" evidence="9">
    <location>
        <begin position="12"/>
        <end position="32"/>
    </location>
</feature>
<keyword evidence="4" id="KW-0808">Transferase</keyword>
<evidence type="ECO:0000259" key="10">
    <source>
        <dbReference type="Pfam" id="PF07730"/>
    </source>
</evidence>
<dbReference type="GO" id="GO:0016020">
    <property type="term" value="C:membrane"/>
    <property type="evidence" value="ECO:0007669"/>
    <property type="project" value="InterPro"/>
</dbReference>
<keyword evidence="12" id="KW-1185">Reference proteome</keyword>
<dbReference type="CDD" id="cd16917">
    <property type="entry name" value="HATPase_UhpB-NarQ-NarX-like"/>
    <property type="match status" value="1"/>
</dbReference>
<dbReference type="PANTHER" id="PTHR24421">
    <property type="entry name" value="NITRATE/NITRITE SENSOR PROTEIN NARX-RELATED"/>
    <property type="match status" value="1"/>
</dbReference>
<dbReference type="Gene3D" id="3.30.565.10">
    <property type="entry name" value="Histidine kinase-like ATPase, C-terminal domain"/>
    <property type="match status" value="1"/>
</dbReference>
<evidence type="ECO:0000256" key="7">
    <source>
        <dbReference type="ARBA" id="ARBA00022840"/>
    </source>
</evidence>
<dbReference type="InterPro" id="IPR011712">
    <property type="entry name" value="Sig_transdc_His_kin_sub3_dim/P"/>
</dbReference>
<evidence type="ECO:0000256" key="5">
    <source>
        <dbReference type="ARBA" id="ARBA00022741"/>
    </source>
</evidence>
<keyword evidence="5" id="KW-0547">Nucleotide-binding</keyword>
<dbReference type="InterPro" id="IPR050482">
    <property type="entry name" value="Sensor_HK_TwoCompSys"/>
</dbReference>
<comment type="caution">
    <text evidence="11">The sequence shown here is derived from an EMBL/GenBank/DDBJ whole genome shotgun (WGS) entry which is preliminary data.</text>
</comment>
<evidence type="ECO:0000256" key="8">
    <source>
        <dbReference type="ARBA" id="ARBA00023012"/>
    </source>
</evidence>
<dbReference type="EMBL" id="VFOV01000001">
    <property type="protein sequence ID" value="TQL67843.1"/>
    <property type="molecule type" value="Genomic_DNA"/>
</dbReference>
<keyword evidence="9" id="KW-0812">Transmembrane</keyword>
<keyword evidence="9" id="KW-1133">Transmembrane helix</keyword>
<feature type="transmembrane region" description="Helical" evidence="9">
    <location>
        <begin position="76"/>
        <end position="94"/>
    </location>
</feature>
<evidence type="ECO:0000256" key="4">
    <source>
        <dbReference type="ARBA" id="ARBA00022679"/>
    </source>
</evidence>
<feature type="domain" description="Signal transduction histidine kinase subgroup 3 dimerisation and phosphoacceptor" evidence="10">
    <location>
        <begin position="208"/>
        <end position="274"/>
    </location>
</feature>